<evidence type="ECO:0000313" key="1">
    <source>
        <dbReference type="EMBL" id="MDP9822384.1"/>
    </source>
</evidence>
<dbReference type="PANTHER" id="PTHR48100:SF62">
    <property type="entry name" value="GLUCOSYL-3-PHOSPHOGLYCERATE PHOSPHATASE"/>
    <property type="match status" value="1"/>
</dbReference>
<organism evidence="1 2">
    <name type="scientific">Nocardioides massiliensis</name>
    <dbReference type="NCBI Taxonomy" id="1325935"/>
    <lineage>
        <taxon>Bacteria</taxon>
        <taxon>Bacillati</taxon>
        <taxon>Actinomycetota</taxon>
        <taxon>Actinomycetes</taxon>
        <taxon>Propionibacteriales</taxon>
        <taxon>Nocardioidaceae</taxon>
        <taxon>Nocardioides</taxon>
    </lineage>
</organism>
<dbReference type="Gene3D" id="3.40.50.1240">
    <property type="entry name" value="Phosphoglycerate mutase-like"/>
    <property type="match status" value="1"/>
</dbReference>
<dbReference type="GO" id="GO:0004619">
    <property type="term" value="F:phosphoglycerate mutase activity"/>
    <property type="evidence" value="ECO:0007669"/>
    <property type="project" value="UniProtKB-EC"/>
</dbReference>
<dbReference type="SMART" id="SM00855">
    <property type="entry name" value="PGAM"/>
    <property type="match status" value="1"/>
</dbReference>
<dbReference type="RefSeq" id="WP_306825111.1">
    <property type="nucleotide sequence ID" value="NZ_JAUSQM010000001.1"/>
</dbReference>
<protein>
    <submittedName>
        <fullName evidence="1">Phosphoglycerate mutase</fullName>
        <ecNumber evidence="1">5.4.2.12</ecNumber>
    </submittedName>
</protein>
<dbReference type="CDD" id="cd07067">
    <property type="entry name" value="HP_PGM_like"/>
    <property type="match status" value="1"/>
</dbReference>
<keyword evidence="2" id="KW-1185">Reference proteome</keyword>
<keyword evidence="1" id="KW-0413">Isomerase</keyword>
<name>A0ABT9NPN7_9ACTN</name>
<dbReference type="InterPro" id="IPR029033">
    <property type="entry name" value="His_PPase_superfam"/>
</dbReference>
<dbReference type="PANTHER" id="PTHR48100">
    <property type="entry name" value="BROAD-SPECIFICITY PHOSPHATASE YOR283W-RELATED"/>
    <property type="match status" value="1"/>
</dbReference>
<dbReference type="Proteomes" id="UP001240447">
    <property type="component" value="Unassembled WGS sequence"/>
</dbReference>
<evidence type="ECO:0000313" key="2">
    <source>
        <dbReference type="Proteomes" id="UP001240447"/>
    </source>
</evidence>
<proteinExistence type="predicted"/>
<dbReference type="InterPro" id="IPR013078">
    <property type="entry name" value="His_Pase_superF_clade-1"/>
</dbReference>
<dbReference type="EMBL" id="JAUSQM010000001">
    <property type="protein sequence ID" value="MDP9822384.1"/>
    <property type="molecule type" value="Genomic_DNA"/>
</dbReference>
<gene>
    <name evidence="1" type="ORF">J2S59_002193</name>
</gene>
<dbReference type="InterPro" id="IPR050275">
    <property type="entry name" value="PGM_Phosphatase"/>
</dbReference>
<comment type="caution">
    <text evidence="1">The sequence shown here is derived from an EMBL/GenBank/DDBJ whole genome shotgun (WGS) entry which is preliminary data.</text>
</comment>
<sequence length="208" mass="22341">MGAEHPVEVHLLRHGRTVWNLEGRAQGHTDVELDEVGHRQAKAAAATLARLEPSRILTSDLRRATQTAAYVEQETGLRAVLEPRLRETSWGVREGLTLAEFAAQHPAEHAAWEASGRTVAIAGGEAEADVLVRVRAAMRDLVAGATPGERVVVISHGGALKSAVAALLDWPDADPTRLRGMANCALTRVDVHRGRGTLVSYNVPTSVH</sequence>
<dbReference type="Pfam" id="PF00300">
    <property type="entry name" value="His_Phos_1"/>
    <property type="match status" value="1"/>
</dbReference>
<reference evidence="1 2" key="1">
    <citation type="submission" date="2023-07" db="EMBL/GenBank/DDBJ databases">
        <title>Sequencing the genomes of 1000 actinobacteria strains.</title>
        <authorList>
            <person name="Klenk H.-P."/>
        </authorList>
    </citation>
    <scope>NUCLEOTIDE SEQUENCE [LARGE SCALE GENOMIC DNA]</scope>
    <source>
        <strain evidence="1 2">GD13</strain>
    </source>
</reference>
<accession>A0ABT9NPN7</accession>
<dbReference type="SUPFAM" id="SSF53254">
    <property type="entry name" value="Phosphoglycerate mutase-like"/>
    <property type="match status" value="1"/>
</dbReference>
<dbReference type="EC" id="5.4.2.12" evidence="1"/>